<dbReference type="SUPFAM" id="SSF56935">
    <property type="entry name" value="Porins"/>
    <property type="match status" value="1"/>
</dbReference>
<keyword evidence="3" id="KW-0998">Cell outer membrane</keyword>
<dbReference type="RefSeq" id="WP_096343165.1">
    <property type="nucleotide sequence ID" value="NZ_NWMW01000001.1"/>
</dbReference>
<dbReference type="Gene3D" id="2.40.170.20">
    <property type="entry name" value="TonB-dependent receptor, beta-barrel domain"/>
    <property type="match status" value="1"/>
</dbReference>
<keyword evidence="9" id="KW-0675">Receptor</keyword>
<dbReference type="InterPro" id="IPR036942">
    <property type="entry name" value="Beta-barrel_TonB_sf"/>
</dbReference>
<reference evidence="9 10" key="1">
    <citation type="submission" date="2017-09" db="EMBL/GenBank/DDBJ databases">
        <title>Sphingomonas spermidinifaciens 9NM-10, whole genome shotgun sequence.</title>
        <authorList>
            <person name="Feng G."/>
            <person name="Zhu H."/>
        </authorList>
    </citation>
    <scope>NUCLEOTIDE SEQUENCE [LARGE SCALE GENOMIC DNA]</scope>
    <source>
        <strain evidence="9 10">9NM-10</strain>
    </source>
</reference>
<protein>
    <submittedName>
        <fullName evidence="9">TonB-dependent receptor</fullName>
    </submittedName>
</protein>
<dbReference type="OrthoDB" id="5476657at2"/>
<organism evidence="9 10">
    <name type="scientific">Sphingomonas spermidinifaciens</name>
    <dbReference type="NCBI Taxonomy" id="1141889"/>
    <lineage>
        <taxon>Bacteria</taxon>
        <taxon>Pseudomonadati</taxon>
        <taxon>Pseudomonadota</taxon>
        <taxon>Alphaproteobacteria</taxon>
        <taxon>Sphingomonadales</taxon>
        <taxon>Sphingomonadaceae</taxon>
        <taxon>Sphingomonas</taxon>
    </lineage>
</organism>
<keyword evidence="2 4" id="KW-0472">Membrane</keyword>
<dbReference type="PANTHER" id="PTHR40980">
    <property type="entry name" value="PLUG DOMAIN-CONTAINING PROTEIN"/>
    <property type="match status" value="1"/>
</dbReference>
<dbReference type="Proteomes" id="UP000218366">
    <property type="component" value="Unassembled WGS sequence"/>
</dbReference>
<dbReference type="InterPro" id="IPR010104">
    <property type="entry name" value="TonB_rcpt_bac"/>
</dbReference>
<proteinExistence type="inferred from homology"/>
<dbReference type="PANTHER" id="PTHR40980:SF3">
    <property type="entry name" value="TONB-DEPENDENT RECEPTOR-LIKE BETA-BARREL DOMAIN-CONTAINING PROTEIN"/>
    <property type="match status" value="1"/>
</dbReference>
<feature type="signal peptide" evidence="6">
    <location>
        <begin position="1"/>
        <end position="18"/>
    </location>
</feature>
<comment type="caution">
    <text evidence="9">The sequence shown here is derived from an EMBL/GenBank/DDBJ whole genome shotgun (WGS) entry which is preliminary data.</text>
</comment>
<keyword evidence="10" id="KW-1185">Reference proteome</keyword>
<accession>A0A2A4B9M9</accession>
<comment type="similarity">
    <text evidence="4">Belongs to the TonB-dependent receptor family.</text>
</comment>
<dbReference type="Gene3D" id="2.170.130.10">
    <property type="entry name" value="TonB-dependent receptor, plug domain"/>
    <property type="match status" value="1"/>
</dbReference>
<dbReference type="EMBL" id="NWMW01000001">
    <property type="protein sequence ID" value="PCD04777.1"/>
    <property type="molecule type" value="Genomic_DNA"/>
</dbReference>
<dbReference type="NCBIfam" id="TIGR01782">
    <property type="entry name" value="TonB-Xanth-Caul"/>
    <property type="match status" value="1"/>
</dbReference>
<dbReference type="InterPro" id="IPR000531">
    <property type="entry name" value="Beta-barrel_TonB"/>
</dbReference>
<evidence type="ECO:0000256" key="6">
    <source>
        <dbReference type="SAM" id="SignalP"/>
    </source>
</evidence>
<comment type="subcellular location">
    <subcellularLocation>
        <location evidence="1 4">Cell outer membrane</location>
    </subcellularLocation>
</comment>
<evidence type="ECO:0000313" key="10">
    <source>
        <dbReference type="Proteomes" id="UP000218366"/>
    </source>
</evidence>
<feature type="chain" id="PRO_5012268987" evidence="6">
    <location>
        <begin position="19"/>
        <end position="1046"/>
    </location>
</feature>
<feature type="compositionally biased region" description="Polar residues" evidence="5">
    <location>
        <begin position="38"/>
        <end position="48"/>
    </location>
</feature>
<evidence type="ECO:0000256" key="2">
    <source>
        <dbReference type="ARBA" id="ARBA00023136"/>
    </source>
</evidence>
<evidence type="ECO:0000313" key="9">
    <source>
        <dbReference type="EMBL" id="PCD04777.1"/>
    </source>
</evidence>
<evidence type="ECO:0000256" key="1">
    <source>
        <dbReference type="ARBA" id="ARBA00004442"/>
    </source>
</evidence>
<dbReference type="InterPro" id="IPR012910">
    <property type="entry name" value="Plug_dom"/>
</dbReference>
<evidence type="ECO:0000259" key="8">
    <source>
        <dbReference type="Pfam" id="PF07715"/>
    </source>
</evidence>
<evidence type="ECO:0000256" key="5">
    <source>
        <dbReference type="SAM" id="MobiDB-lite"/>
    </source>
</evidence>
<feature type="domain" description="TonB-dependent receptor plug" evidence="8">
    <location>
        <begin position="74"/>
        <end position="186"/>
    </location>
</feature>
<sequence length="1046" mass="112035">MKGSAALTALVRSTSVVALTTCLALPYAAAAQTAPASEGSSVQPTGQDPQAEDEGTDIVVTGIRASLDRAIEIKRNSAGVVDAISAEDIGKFPDTNLAESLQRITGVSINRVNGEGSQVSVRGFSGGFNLVTLNGRQLPASNVDTSGAGDFARGTSRSFDFQNLASEGVSALEVYKTGRAAIPSGGIGASINIVTRRPLDARESGLSGSIGAKALYDTSVEQAESQGKNRILPELSGLVSWSDPAQQFGISVFGSYQRRDSTSAQSAPNYFNVVRTSDFLNPGDYISATTQITNAPTSEYVLIPNDSRYQFSDNRRERINAQAVAQWRPVDTLTFTADALFAQNNLREIRSEQTNWFNRPFNEVRFGGNSAIPTAVFLRRDDDGTKDYGYEQQLRATQTQLQSYGLNGKWEITDAVTLNLDGYHAVSNSTPDNPNGTSATLVSLGAPVGQSQSVDFSSGFPVQTQIINDAVRGNGNGVLDLGDLGSQVARTVTSSQRQRINGGRADLGWDLGGGSRFDFGGSYTDTVMTSARTQTQQQLGDWGIGDPGIIQRLAPELVDTFCLTCKFDRFNPRAQGPAQVAFRGNAISLLDVLSSNYANNPVNTNAIDFDQVGEKVWSVYGQITWKGEIAGRPANLVFGTRYEETRTRSLARQVAPSGIIWQSDNDFSVVLPNAATATPVTVTQTGRYSNLLPAIDFNIEVARDLIVRASASRTLARPDYGNLFASTTVGGPSRPTALDGVGTGSSGNANLRPLVSDNFDVSVEWYYKPSSFVSVGFFEKRVRNFLGSGVFNRDAFGLRDPSSGAAGSRSGTARDRLTALGATINDLNLFSYTALLQQNGGDVAAADAEYRANSSNGEFNAVYANALLGAVDVVANSADPLFNFAISQPINNQDGRIYGFEIAGQHFFGDTGFGVAASYTKVNGDVNVDVTASPDVNVFALTGLGDSANASLIYDKNGLSARVSYNWRDKFLSATNQGDDRNPIFTDAFGTLDFNISYELNERIALSFEGVNLTSEPVVQYGRDRTALVFAQELKPRLLLGARYRF</sequence>
<keyword evidence="4" id="KW-0798">TonB box</keyword>
<evidence type="ECO:0000256" key="4">
    <source>
        <dbReference type="RuleBase" id="RU003357"/>
    </source>
</evidence>
<evidence type="ECO:0000256" key="3">
    <source>
        <dbReference type="ARBA" id="ARBA00023237"/>
    </source>
</evidence>
<dbReference type="InterPro" id="IPR037066">
    <property type="entry name" value="Plug_dom_sf"/>
</dbReference>
<dbReference type="AlphaFoldDB" id="A0A2A4B9M9"/>
<keyword evidence="6" id="KW-0732">Signal</keyword>
<evidence type="ECO:0000259" key="7">
    <source>
        <dbReference type="Pfam" id="PF00593"/>
    </source>
</evidence>
<dbReference type="Pfam" id="PF07715">
    <property type="entry name" value="Plug"/>
    <property type="match status" value="1"/>
</dbReference>
<feature type="region of interest" description="Disordered" evidence="5">
    <location>
        <begin position="34"/>
        <end position="56"/>
    </location>
</feature>
<gene>
    <name evidence="9" type="ORF">COC42_07250</name>
</gene>
<name>A0A2A4B9M9_9SPHN</name>
<dbReference type="GO" id="GO:0009279">
    <property type="term" value="C:cell outer membrane"/>
    <property type="evidence" value="ECO:0007669"/>
    <property type="project" value="UniProtKB-SubCell"/>
</dbReference>
<feature type="domain" description="TonB-dependent receptor-like beta-barrel" evidence="7">
    <location>
        <begin position="381"/>
        <end position="1013"/>
    </location>
</feature>
<dbReference type="Pfam" id="PF00593">
    <property type="entry name" value="TonB_dep_Rec_b-barrel"/>
    <property type="match status" value="1"/>
</dbReference>